<dbReference type="Pfam" id="PF13661">
    <property type="entry name" value="2OG-FeII_Oxy_4"/>
    <property type="match status" value="1"/>
</dbReference>
<protein>
    <submittedName>
        <fullName evidence="10">Oxoglutarate and iron-dependent oxygenase degradation C-term-domain-containing protein</fullName>
    </submittedName>
</protein>
<dbReference type="SMART" id="SM00702">
    <property type="entry name" value="P4Hc"/>
    <property type="match status" value="1"/>
</dbReference>
<gene>
    <name evidence="10" type="ORF">SYNPS1DRAFT_19026</name>
</gene>
<dbReference type="Pfam" id="PF10637">
    <property type="entry name" value="Ofd1_CTDD"/>
    <property type="match status" value="1"/>
</dbReference>
<dbReference type="GO" id="GO:0005737">
    <property type="term" value="C:cytoplasm"/>
    <property type="evidence" value="ECO:0007669"/>
    <property type="project" value="TreeGrafter"/>
</dbReference>
<dbReference type="AlphaFoldDB" id="A0A4P9YW65"/>
<dbReference type="InterPro" id="IPR006620">
    <property type="entry name" value="Pro_4_hyd_alph"/>
</dbReference>
<sequence length="511" mass="56750">MPIINPCYASSPALQHIRRFIADAATSPAAGDGAWIEPETGARCFATPFPVLQLPRFFASSDVFADALQSEIRAVPLQHRSNDLFDFYQSWDAQALDGVHIQGLRRAMASPPILRFIETVLGVDGLMAGRVDLAAQRYERGGYLLCHDDDIKEEVEAGVARRVAFVYYLVDAAWSAEDGGALALFDTVDGQPGRIVRRLVPERGALVLFRVGETSWHQVEEVRARLAGRARWSVTGWLYGPPPLLDGMVPQFHSLRPKMPLADWICADYLTDAAKTRISEQFINESMVQLQEFLRGDVRDKLAGAMRLLRRYHSAHGDTVLAWQTNGPASLRRYAQWHTAMTIEDASIAEAAQLLNDFDAFLQSEALAHYLQHVTGLSMVDIAASGVFGQLRRVVHGDYTLLRDDWREPSGLDVLLHILTTPDEAKATGDDAVAWPDTTAEDGASWQGAYHYINEEDGDLLATLTPADNALTLVYRDEGVARFLKYSLQEDGEVERLDAMYTFAVDLADDQ</sequence>
<evidence type="ECO:0000256" key="5">
    <source>
        <dbReference type="ARBA" id="ARBA00022964"/>
    </source>
</evidence>
<keyword evidence="3" id="KW-0479">Metal-binding</keyword>
<evidence type="ECO:0000256" key="6">
    <source>
        <dbReference type="ARBA" id="ARBA00023002"/>
    </source>
</evidence>
<dbReference type="InterPro" id="IPR039558">
    <property type="entry name" value="TPA1/OFD1_N"/>
</dbReference>
<feature type="domain" description="Fe2OG dioxygenase" evidence="9">
    <location>
        <begin position="122"/>
        <end position="240"/>
    </location>
</feature>
<proteinExistence type="inferred from homology"/>
<evidence type="ECO:0000256" key="3">
    <source>
        <dbReference type="ARBA" id="ARBA00022723"/>
    </source>
</evidence>
<dbReference type="GO" id="GO:0005506">
    <property type="term" value="F:iron ion binding"/>
    <property type="evidence" value="ECO:0007669"/>
    <property type="project" value="InterPro"/>
</dbReference>
<dbReference type="Proteomes" id="UP000278143">
    <property type="component" value="Unassembled WGS sequence"/>
</dbReference>
<name>A0A4P9YW65_9FUNG</name>
<dbReference type="InterPro" id="IPR019601">
    <property type="entry name" value="Oxoglutarate/Fe-dep_Oase_C"/>
</dbReference>
<dbReference type="Gene3D" id="2.60.120.620">
    <property type="entry name" value="q2cbj1_9rhob like domain"/>
    <property type="match status" value="2"/>
</dbReference>
<dbReference type="InterPro" id="IPR051842">
    <property type="entry name" value="uS12_prolyl_hydroxylase"/>
</dbReference>
<evidence type="ECO:0000259" key="9">
    <source>
        <dbReference type="PROSITE" id="PS51471"/>
    </source>
</evidence>
<keyword evidence="6" id="KW-0560">Oxidoreductase</keyword>
<keyword evidence="7" id="KW-0408">Iron</keyword>
<keyword evidence="11" id="KW-1185">Reference proteome</keyword>
<comment type="catalytic activity">
    <reaction evidence="8">
        <text>[ribosomal protein uS12]-L-proline + 2-oxoglutarate + O2 = [ribosomal protein uS12]-(3S)-3-hydroxy-L-proline + succinate + CO2</text>
        <dbReference type="Rhea" id="RHEA:54156"/>
        <dbReference type="Rhea" id="RHEA-COMP:13816"/>
        <dbReference type="Rhea" id="RHEA-COMP:13818"/>
        <dbReference type="ChEBI" id="CHEBI:15379"/>
        <dbReference type="ChEBI" id="CHEBI:16526"/>
        <dbReference type="ChEBI" id="CHEBI:16810"/>
        <dbReference type="ChEBI" id="CHEBI:30031"/>
        <dbReference type="ChEBI" id="CHEBI:50342"/>
        <dbReference type="ChEBI" id="CHEBI:85428"/>
    </reaction>
</comment>
<dbReference type="InterPro" id="IPR005123">
    <property type="entry name" value="Oxoglu/Fe-dep_dioxygenase_dom"/>
</dbReference>
<evidence type="ECO:0000313" key="10">
    <source>
        <dbReference type="EMBL" id="RKP23180.1"/>
    </source>
</evidence>
<reference evidence="11" key="1">
    <citation type="journal article" date="2018" name="Nat. Microbiol.">
        <title>Leveraging single-cell genomics to expand the fungal tree of life.</title>
        <authorList>
            <person name="Ahrendt S.R."/>
            <person name="Quandt C.A."/>
            <person name="Ciobanu D."/>
            <person name="Clum A."/>
            <person name="Salamov A."/>
            <person name="Andreopoulos B."/>
            <person name="Cheng J.F."/>
            <person name="Woyke T."/>
            <person name="Pelin A."/>
            <person name="Henrissat B."/>
            <person name="Reynolds N.K."/>
            <person name="Benny G.L."/>
            <person name="Smith M.E."/>
            <person name="James T.Y."/>
            <person name="Grigoriev I.V."/>
        </authorList>
    </citation>
    <scope>NUCLEOTIDE SEQUENCE [LARGE SCALE GENOMIC DNA]</scope>
    <source>
        <strain evidence="11">Benny S71-1</strain>
    </source>
</reference>
<evidence type="ECO:0000256" key="2">
    <source>
        <dbReference type="ARBA" id="ARBA00007443"/>
    </source>
</evidence>
<evidence type="ECO:0000256" key="1">
    <source>
        <dbReference type="ARBA" id="ARBA00001961"/>
    </source>
</evidence>
<organism evidence="10 11">
    <name type="scientific">Syncephalis pseudoplumigaleata</name>
    <dbReference type="NCBI Taxonomy" id="1712513"/>
    <lineage>
        <taxon>Eukaryota</taxon>
        <taxon>Fungi</taxon>
        <taxon>Fungi incertae sedis</taxon>
        <taxon>Zoopagomycota</taxon>
        <taxon>Zoopagomycotina</taxon>
        <taxon>Zoopagomycetes</taxon>
        <taxon>Zoopagales</taxon>
        <taxon>Piptocephalidaceae</taxon>
        <taxon>Syncephalis</taxon>
    </lineage>
</organism>
<dbReference type="PROSITE" id="PS51471">
    <property type="entry name" value="FE2OG_OXY"/>
    <property type="match status" value="1"/>
</dbReference>
<accession>A0A4P9YW65</accession>
<dbReference type="EMBL" id="KZ991239">
    <property type="protein sequence ID" value="RKP23180.1"/>
    <property type="molecule type" value="Genomic_DNA"/>
</dbReference>
<evidence type="ECO:0000256" key="4">
    <source>
        <dbReference type="ARBA" id="ARBA00022896"/>
    </source>
</evidence>
<comment type="cofactor">
    <cofactor evidence="1">
        <name>L-ascorbate</name>
        <dbReference type="ChEBI" id="CHEBI:38290"/>
    </cofactor>
</comment>
<dbReference type="GO" id="GO:0031543">
    <property type="term" value="F:peptidyl-proline dioxygenase activity"/>
    <property type="evidence" value="ECO:0007669"/>
    <property type="project" value="TreeGrafter"/>
</dbReference>
<dbReference type="OrthoDB" id="430522at2759"/>
<evidence type="ECO:0000256" key="8">
    <source>
        <dbReference type="ARBA" id="ARBA00047444"/>
    </source>
</evidence>
<keyword evidence="5" id="KW-0223">Dioxygenase</keyword>
<evidence type="ECO:0000313" key="11">
    <source>
        <dbReference type="Proteomes" id="UP000278143"/>
    </source>
</evidence>
<evidence type="ECO:0000256" key="7">
    <source>
        <dbReference type="ARBA" id="ARBA00023004"/>
    </source>
</evidence>
<dbReference type="GO" id="GO:0006449">
    <property type="term" value="P:regulation of translational termination"/>
    <property type="evidence" value="ECO:0007669"/>
    <property type="project" value="TreeGrafter"/>
</dbReference>
<keyword evidence="4" id="KW-0847">Vitamin C</keyword>
<comment type="similarity">
    <text evidence="2">Belongs to the TPA1 family.</text>
</comment>
<dbReference type="PANTHER" id="PTHR12117:SF0">
    <property type="entry name" value="PROLYL 3-HYDROXYLASE OGFOD1"/>
    <property type="match status" value="1"/>
</dbReference>
<dbReference type="PANTHER" id="PTHR12117">
    <property type="entry name" value="HISTONE ACETYLTRANSFERASE COMPLEX"/>
    <property type="match status" value="1"/>
</dbReference>
<dbReference type="GO" id="GO:0031418">
    <property type="term" value="F:L-ascorbic acid binding"/>
    <property type="evidence" value="ECO:0007669"/>
    <property type="project" value="UniProtKB-KW"/>
</dbReference>